<dbReference type="RefSeq" id="XP_017984039.1">
    <property type="nucleotide sequence ID" value="XM_018128550.1"/>
</dbReference>
<evidence type="ECO:0000256" key="9">
    <source>
        <dbReference type="ARBA" id="ARBA00023242"/>
    </source>
</evidence>
<dbReference type="SUPFAM" id="SSF52058">
    <property type="entry name" value="L domain-like"/>
    <property type="match status" value="1"/>
</dbReference>
<evidence type="ECO:0000256" key="7">
    <source>
        <dbReference type="ARBA" id="ARBA00023125"/>
    </source>
</evidence>
<dbReference type="InterPro" id="IPR055414">
    <property type="entry name" value="LRR_R13L4/SHOC2-like"/>
</dbReference>
<name>A0AB32WZD5_THECC</name>
<dbReference type="PANTHER" id="PTHR31165">
    <property type="entry name" value="PROTEIN G1-LIKE2"/>
    <property type="match status" value="1"/>
</dbReference>
<keyword evidence="4" id="KW-0433">Leucine-rich repeat</keyword>
<evidence type="ECO:0000256" key="8">
    <source>
        <dbReference type="ARBA" id="ARBA00023163"/>
    </source>
</evidence>
<keyword evidence="5" id="KW-0677">Repeat</keyword>
<feature type="compositionally biased region" description="Basic residues" evidence="10">
    <location>
        <begin position="805"/>
        <end position="817"/>
    </location>
</feature>
<dbReference type="PROSITE" id="PS51697">
    <property type="entry name" value="ALOG"/>
    <property type="match status" value="1"/>
</dbReference>
<reference evidence="13 14" key="2">
    <citation type="submission" date="2025-04" db="UniProtKB">
        <authorList>
            <consortium name="RefSeq"/>
        </authorList>
    </citation>
    <scope>IDENTIFICATION</scope>
</reference>
<reference evidence="12" key="1">
    <citation type="journal article" date="1997" name="Nucleic Acids Res.">
        <title>tRNAscan-SE: a program for improved detection of transfer RNA genes in genomic sequence.</title>
        <authorList>
            <person name="Lowe T.M."/>
            <person name="Eddy S.R."/>
        </authorList>
    </citation>
    <scope>NUCLEOTIDE SEQUENCE [LARGE SCALE GENOMIC DNA]</scope>
    <source>
        <strain evidence="12">r\B97-61/B2</strain>
    </source>
</reference>
<keyword evidence="9" id="KW-0539">Nucleus</keyword>
<dbReference type="Pfam" id="PF23598">
    <property type="entry name" value="LRR_14"/>
    <property type="match status" value="1"/>
</dbReference>
<dbReference type="Gene3D" id="3.80.10.10">
    <property type="entry name" value="Ribonuclease Inhibitor"/>
    <property type="match status" value="2"/>
</dbReference>
<evidence type="ECO:0000313" key="12">
    <source>
        <dbReference type="Proteomes" id="UP000694886"/>
    </source>
</evidence>
<evidence type="ECO:0000259" key="11">
    <source>
        <dbReference type="PROSITE" id="PS51697"/>
    </source>
</evidence>
<dbReference type="GO" id="GO:0005634">
    <property type="term" value="C:nucleus"/>
    <property type="evidence" value="ECO:0007669"/>
    <property type="project" value="UniProtKB-SubCell"/>
</dbReference>
<evidence type="ECO:0000256" key="2">
    <source>
        <dbReference type="ARBA" id="ARBA00010308"/>
    </source>
</evidence>
<dbReference type="GO" id="GO:0003677">
    <property type="term" value="F:DNA binding"/>
    <property type="evidence" value="ECO:0007669"/>
    <property type="project" value="UniProtKB-KW"/>
</dbReference>
<evidence type="ECO:0000256" key="10">
    <source>
        <dbReference type="SAM" id="MobiDB-lite"/>
    </source>
</evidence>
<dbReference type="Gramene" id="Tc10v2_t010090.3">
    <property type="protein sequence ID" value="Tc10v2_p010090.3"/>
    <property type="gene ID" value="Tc10v2_g010090"/>
</dbReference>
<evidence type="ECO:0000256" key="1">
    <source>
        <dbReference type="ARBA" id="ARBA00004123"/>
    </source>
</evidence>
<dbReference type="GeneID" id="18586920"/>
<gene>
    <name evidence="13 14" type="primary">LOC18586920</name>
</gene>
<keyword evidence="3" id="KW-0217">Developmental protein</keyword>
<evidence type="ECO:0000256" key="4">
    <source>
        <dbReference type="ARBA" id="ARBA00022614"/>
    </source>
</evidence>
<protein>
    <submittedName>
        <fullName evidence="13 14">Disease resistance protein At4g27190 isoform X1</fullName>
    </submittedName>
</protein>
<feature type="compositionally biased region" description="Polar residues" evidence="10">
    <location>
        <begin position="786"/>
        <end position="804"/>
    </location>
</feature>
<feature type="domain" description="ALOG" evidence="11">
    <location>
        <begin position="647"/>
        <end position="774"/>
    </location>
</feature>
<dbReference type="InterPro" id="IPR057135">
    <property type="entry name" value="At4g27190-like_LRR"/>
</dbReference>
<dbReference type="Pfam" id="PF04852">
    <property type="entry name" value="ALOG_dom"/>
    <property type="match status" value="1"/>
</dbReference>
<evidence type="ECO:0000256" key="5">
    <source>
        <dbReference type="ARBA" id="ARBA00022737"/>
    </source>
</evidence>
<keyword evidence="6" id="KW-0805">Transcription regulation</keyword>
<comment type="subcellular location">
    <subcellularLocation>
        <location evidence="1">Nucleus</location>
    </subcellularLocation>
</comment>
<keyword evidence="7" id="KW-0238">DNA-binding</keyword>
<organism evidence="12 14">
    <name type="scientific">Theobroma cacao</name>
    <name type="common">Cacao</name>
    <name type="synonym">Cocoa</name>
    <dbReference type="NCBI Taxonomy" id="3641"/>
    <lineage>
        <taxon>Eukaryota</taxon>
        <taxon>Viridiplantae</taxon>
        <taxon>Streptophyta</taxon>
        <taxon>Embryophyta</taxon>
        <taxon>Tracheophyta</taxon>
        <taxon>Spermatophyta</taxon>
        <taxon>Magnoliopsida</taxon>
        <taxon>eudicotyledons</taxon>
        <taxon>Gunneridae</taxon>
        <taxon>Pentapetalae</taxon>
        <taxon>rosids</taxon>
        <taxon>malvids</taxon>
        <taxon>Malvales</taxon>
        <taxon>Malvaceae</taxon>
        <taxon>Byttnerioideae</taxon>
        <taxon>Theobroma</taxon>
    </lineage>
</organism>
<evidence type="ECO:0000313" key="14">
    <source>
        <dbReference type="RefSeq" id="XP_017984040.1"/>
    </source>
</evidence>
<evidence type="ECO:0000256" key="3">
    <source>
        <dbReference type="ARBA" id="ARBA00022473"/>
    </source>
</evidence>
<dbReference type="SMART" id="SM00369">
    <property type="entry name" value="LRR_TYP"/>
    <property type="match status" value="2"/>
</dbReference>
<dbReference type="InterPro" id="IPR006936">
    <property type="entry name" value="ALOG_dom"/>
</dbReference>
<dbReference type="InterPro" id="IPR003591">
    <property type="entry name" value="Leu-rich_rpt_typical-subtyp"/>
</dbReference>
<dbReference type="Pfam" id="PF23247">
    <property type="entry name" value="LRR_RPS2"/>
    <property type="match status" value="1"/>
</dbReference>
<feature type="region of interest" description="Disordered" evidence="10">
    <location>
        <begin position="786"/>
        <end position="841"/>
    </location>
</feature>
<evidence type="ECO:0000256" key="6">
    <source>
        <dbReference type="ARBA" id="ARBA00023015"/>
    </source>
</evidence>
<dbReference type="PANTHER" id="PTHR31165:SF70">
    <property type="entry name" value="PROTEIN LIGHT-DEPENDENT SHORT HYPOCOTYLS 1"/>
    <property type="match status" value="1"/>
</dbReference>
<evidence type="ECO:0000313" key="13">
    <source>
        <dbReference type="RefSeq" id="XP_017984039.1"/>
    </source>
</evidence>
<dbReference type="RefSeq" id="XP_017984040.1">
    <property type="nucleotide sequence ID" value="XM_018128551.1"/>
</dbReference>
<dbReference type="InterPro" id="IPR040222">
    <property type="entry name" value="ALOG"/>
</dbReference>
<dbReference type="InterPro" id="IPR032675">
    <property type="entry name" value="LRR_dom_sf"/>
</dbReference>
<keyword evidence="8" id="KW-0804">Transcription</keyword>
<feature type="region of interest" description="Disordered" evidence="10">
    <location>
        <begin position="629"/>
        <end position="650"/>
    </location>
</feature>
<dbReference type="Proteomes" id="UP000694886">
    <property type="component" value="Chromosome 10"/>
</dbReference>
<dbReference type="AlphaFoldDB" id="A0AB32WZD5"/>
<dbReference type="Gramene" id="Tc10v2_t010090.1">
    <property type="protein sequence ID" value="Tc10v2_p010090.1"/>
    <property type="gene ID" value="Tc10v2_g010090"/>
</dbReference>
<accession>A0AB32WZD5</accession>
<dbReference type="KEGG" id="tcc:18586920"/>
<proteinExistence type="inferred from homology"/>
<sequence>MYEFGHEVGGSGLSKPPKEEELVGKEIDLMDNKVSELPESPNCPSLIVLRLQRNYDLGALPPLFFQRMPLLQLLDLSNTSIKSLPKSLPKLVALKKLFLRGCKLFMKLSPQVGKLDNLEELDLDETQIINLPVDIGRLVKLRLLKVSFYGHTNFSKRKLQSNLVLHPETISNLSQLTELSIDVDPSDKRWDDSVEAVVKGVCNSKGLRSLSLYLPKVQLLDFISLIYPSLTRFRFILGYDKRRIISRVPHEAEAEFRKWDRCLKFVNGENIPIQIRQVLKISTSFFLDRHANAMNLSEFGNENLKMLKCCLLAECNEMETIIDGSELDPGSAENVLESLQYLSLYYMKNLRSIWKGPLRYGCMSKLKFLALHTCPKLRNIFSHTLLQSFVSLEEFILEDCPKVASLVSHESVKPISDTCLPTLKRLFLLYLPELVSIFNGLFIAPKLERIGFYNCPKLKCLSKRELSSKQLKMIKGESHWWEDIEWNETEWGTRPDYLMHIFSPVNNEEDVMTELAQDKDLSEATIKNEGQKYTDDGKLLDVVRQHKGPWPDCVMEKTMTDNVTKPISSPSRRMPPSMSPPYFIPPQFNRQQALSFQDSAQNDFSSEKNLSNCSNTIVTAATDKNIISTTTPASSTSTPPPSLIPSRYESQKRRDWNTFGQYLKNHRPPLSLSQCSAAHVLEFLRYLDQFGKTKVHIQTCPFFGNPQPPAPCTCPLRQAWGFLDAIIGRLSNAYEEHGGKPEGNPFRARDVRIYLREVRDLQARARGLNYKKRKLPKLKVAPTTFADATTTNQESSSQGKTQQYNKKKPEGKKKKTNQSKQDNEGRKLKHKQSISWYVRSK</sequence>
<comment type="similarity">
    <text evidence="2">Belongs to the plant homeotic and developmental regulators ALOG protein family.</text>
</comment>